<dbReference type="PANTHER" id="PTHR30134:SF2">
    <property type="entry name" value="HYDROGENASE MATURATION FACTOR HYPB"/>
    <property type="match status" value="1"/>
</dbReference>
<comment type="similarity">
    <text evidence="1">Belongs to the SIMIBI class G3E GTPase family. HypB/HupM subfamily.</text>
</comment>
<accession>A0AAN2CAC4</accession>
<gene>
    <name evidence="9" type="ORF">WPS_17980</name>
</gene>
<evidence type="ECO:0000256" key="5">
    <source>
        <dbReference type="ARBA" id="ARBA00022801"/>
    </source>
</evidence>
<evidence type="ECO:0000313" key="9">
    <source>
        <dbReference type="EMBL" id="BDE06522.1"/>
    </source>
</evidence>
<keyword evidence="2" id="KW-0533">Nickel</keyword>
<dbReference type="EMBL" id="AP025523">
    <property type="protein sequence ID" value="BDE06522.1"/>
    <property type="molecule type" value="Genomic_DNA"/>
</dbReference>
<dbReference type="GO" id="GO:0005525">
    <property type="term" value="F:GTP binding"/>
    <property type="evidence" value="ECO:0007669"/>
    <property type="project" value="UniProtKB-KW"/>
</dbReference>
<dbReference type="InterPro" id="IPR003495">
    <property type="entry name" value="CobW/HypB/UreG_nucleotide-bd"/>
</dbReference>
<dbReference type="SUPFAM" id="SSF52540">
    <property type="entry name" value="P-loop containing nucleoside triphosphate hydrolases"/>
    <property type="match status" value="1"/>
</dbReference>
<evidence type="ECO:0000256" key="3">
    <source>
        <dbReference type="ARBA" id="ARBA00022723"/>
    </source>
</evidence>
<proteinExistence type="inferred from homology"/>
<evidence type="ECO:0000313" key="10">
    <source>
        <dbReference type="Proteomes" id="UP001317532"/>
    </source>
</evidence>
<name>A0AAN2CAC4_UNVUL</name>
<evidence type="ECO:0000256" key="2">
    <source>
        <dbReference type="ARBA" id="ARBA00022596"/>
    </source>
</evidence>
<dbReference type="Gene3D" id="3.40.50.300">
    <property type="entry name" value="P-loop containing nucleotide triphosphate hydrolases"/>
    <property type="match status" value="1"/>
</dbReference>
<evidence type="ECO:0000256" key="6">
    <source>
        <dbReference type="ARBA" id="ARBA00022833"/>
    </source>
</evidence>
<dbReference type="AlphaFoldDB" id="A0AAN2CAC4"/>
<keyword evidence="4" id="KW-0547">Nucleotide-binding</keyword>
<dbReference type="GO" id="GO:0003924">
    <property type="term" value="F:GTPase activity"/>
    <property type="evidence" value="ECO:0007669"/>
    <property type="project" value="InterPro"/>
</dbReference>
<dbReference type="GO" id="GO:0016151">
    <property type="term" value="F:nickel cation binding"/>
    <property type="evidence" value="ECO:0007669"/>
    <property type="project" value="InterPro"/>
</dbReference>
<keyword evidence="10" id="KW-1185">Reference proteome</keyword>
<keyword evidence="7" id="KW-0342">GTP-binding</keyword>
<feature type="domain" description="CobW/HypB/UreG nucleotide-binding" evidence="8">
    <location>
        <begin position="34"/>
        <end position="195"/>
    </location>
</feature>
<dbReference type="GO" id="GO:0008270">
    <property type="term" value="F:zinc ion binding"/>
    <property type="evidence" value="ECO:0007669"/>
    <property type="project" value="TreeGrafter"/>
</dbReference>
<sequence>MTLRLVDIERKILIKNDDIAARLRERFAISGTLVVNLLSSPGSGKTTLLEATLHRLAQRYRVAALVGDQATDNDARRLARSGAPVRQITTAAECRLDAEMISRALRDWEPGRLDAFFIENVGNLICPAEYDLGEDLRVVLFSVTEGEDKPLKYPLAFSTSQVAAVTKIDVADAVGFDAAAAHASMRAVNPQIEIVELSARTGAGFDAWIRTLETRIAAKSRAPARV</sequence>
<dbReference type="InterPro" id="IPR004392">
    <property type="entry name" value="Hyd_mat_HypB"/>
</dbReference>
<evidence type="ECO:0000256" key="4">
    <source>
        <dbReference type="ARBA" id="ARBA00022741"/>
    </source>
</evidence>
<keyword evidence="3" id="KW-0479">Metal-binding</keyword>
<dbReference type="RefSeq" id="WP_317997474.1">
    <property type="nucleotide sequence ID" value="NZ_AP025523.1"/>
</dbReference>
<dbReference type="Pfam" id="PF02492">
    <property type="entry name" value="cobW"/>
    <property type="match status" value="1"/>
</dbReference>
<dbReference type="KEGG" id="vab:WPS_17980"/>
<organism evidence="9 10">
    <name type="scientific">Vulcanimicrobium alpinum</name>
    <dbReference type="NCBI Taxonomy" id="3016050"/>
    <lineage>
        <taxon>Bacteria</taxon>
        <taxon>Bacillati</taxon>
        <taxon>Vulcanimicrobiota</taxon>
        <taxon>Vulcanimicrobiia</taxon>
        <taxon>Vulcanimicrobiales</taxon>
        <taxon>Vulcanimicrobiaceae</taxon>
        <taxon>Vulcanimicrobium</taxon>
    </lineage>
</organism>
<evidence type="ECO:0000256" key="1">
    <source>
        <dbReference type="ARBA" id="ARBA00006211"/>
    </source>
</evidence>
<evidence type="ECO:0000256" key="7">
    <source>
        <dbReference type="ARBA" id="ARBA00023134"/>
    </source>
</evidence>
<dbReference type="NCBIfam" id="TIGR00073">
    <property type="entry name" value="hypB"/>
    <property type="match status" value="1"/>
</dbReference>
<dbReference type="PIRSF" id="PIRSF005624">
    <property type="entry name" value="Ni-bind_GTPase"/>
    <property type="match status" value="1"/>
</dbReference>
<keyword evidence="5" id="KW-0378">Hydrolase</keyword>
<dbReference type="InterPro" id="IPR027417">
    <property type="entry name" value="P-loop_NTPase"/>
</dbReference>
<dbReference type="PANTHER" id="PTHR30134">
    <property type="entry name" value="HYDROGENASE PROTEIN ASSEMBLY PROTEIN, NICKEL CHAPERONE"/>
    <property type="match status" value="1"/>
</dbReference>
<dbReference type="Proteomes" id="UP001317532">
    <property type="component" value="Chromosome"/>
</dbReference>
<dbReference type="GO" id="GO:0051604">
    <property type="term" value="P:protein maturation"/>
    <property type="evidence" value="ECO:0007669"/>
    <property type="project" value="InterPro"/>
</dbReference>
<keyword evidence="6" id="KW-0862">Zinc</keyword>
<protein>
    <submittedName>
        <fullName evidence="9">Hydrogenase nickel incorporation protein HypB</fullName>
    </submittedName>
</protein>
<evidence type="ECO:0000259" key="8">
    <source>
        <dbReference type="Pfam" id="PF02492"/>
    </source>
</evidence>
<reference evidence="9 10" key="1">
    <citation type="journal article" date="2022" name="ISME Commun">
        <title>Vulcanimicrobium alpinus gen. nov. sp. nov., the first cultivated representative of the candidate phylum 'Eremiobacterota', is a metabolically versatile aerobic anoxygenic phototroph.</title>
        <authorList>
            <person name="Yabe S."/>
            <person name="Muto K."/>
            <person name="Abe K."/>
            <person name="Yokota A."/>
            <person name="Staudigel H."/>
            <person name="Tebo B.M."/>
        </authorList>
    </citation>
    <scope>NUCLEOTIDE SEQUENCE [LARGE SCALE GENOMIC DNA]</scope>
    <source>
        <strain evidence="9 10">WC8-2</strain>
    </source>
</reference>